<organism evidence="1 2">
    <name type="scientific">Galdieria sulphuraria</name>
    <name type="common">Red alga</name>
    <dbReference type="NCBI Taxonomy" id="130081"/>
    <lineage>
        <taxon>Eukaryota</taxon>
        <taxon>Rhodophyta</taxon>
        <taxon>Bangiophyceae</taxon>
        <taxon>Galdieriales</taxon>
        <taxon>Galdieriaceae</taxon>
        <taxon>Galdieria</taxon>
    </lineage>
</organism>
<feature type="non-terminal residue" evidence="1">
    <location>
        <position position="1"/>
    </location>
</feature>
<sequence length="16" mass="1826">EKFSVQSMLNLLGTMK</sequence>
<proteinExistence type="predicted"/>
<keyword evidence="2" id="KW-1185">Reference proteome</keyword>
<dbReference type="EMBL" id="KB454716">
    <property type="protein sequence ID" value="EME25924.1"/>
    <property type="molecule type" value="Genomic_DNA"/>
</dbReference>
<name>M2XR76_GALSU</name>
<accession>M2XR76</accession>
<reference evidence="2" key="1">
    <citation type="journal article" date="2013" name="Science">
        <title>Gene transfer from bacteria and archaea facilitated evolution of an extremophilic eukaryote.</title>
        <authorList>
            <person name="Schonknecht G."/>
            <person name="Chen W.H."/>
            <person name="Ternes C.M."/>
            <person name="Barbier G.G."/>
            <person name="Shrestha R.P."/>
            <person name="Stanke M."/>
            <person name="Brautigam A."/>
            <person name="Baker B.J."/>
            <person name="Banfield J.F."/>
            <person name="Garavito R.M."/>
            <person name="Carr K."/>
            <person name="Wilkerson C."/>
            <person name="Rensing S.A."/>
            <person name="Gagneul D."/>
            <person name="Dickenson N.E."/>
            <person name="Oesterhelt C."/>
            <person name="Lercher M.J."/>
            <person name="Weber A.P."/>
        </authorList>
    </citation>
    <scope>NUCLEOTIDE SEQUENCE [LARGE SCALE GENOMIC DNA]</scope>
    <source>
        <strain evidence="2">074W</strain>
    </source>
</reference>
<gene>
    <name evidence="1" type="ORF">Gasu_64170</name>
</gene>
<dbReference type="Proteomes" id="UP000030680">
    <property type="component" value="Unassembled WGS sequence"/>
</dbReference>
<dbReference type="AlphaFoldDB" id="M2XR76"/>
<evidence type="ECO:0000313" key="1">
    <source>
        <dbReference type="EMBL" id="EME25924.1"/>
    </source>
</evidence>
<dbReference type="KEGG" id="gsl:Gasu_64170"/>
<protein>
    <submittedName>
        <fullName evidence="1">Uncharacterized protein</fullName>
    </submittedName>
</protein>
<evidence type="ECO:0000313" key="2">
    <source>
        <dbReference type="Proteomes" id="UP000030680"/>
    </source>
</evidence>